<keyword evidence="3" id="KW-1185">Reference proteome</keyword>
<reference evidence="2" key="1">
    <citation type="submission" date="2021-06" db="EMBL/GenBank/DDBJ databases">
        <authorList>
            <person name="Kallberg Y."/>
            <person name="Tangrot J."/>
            <person name="Rosling A."/>
        </authorList>
    </citation>
    <scope>NUCLEOTIDE SEQUENCE</scope>
    <source>
        <strain evidence="2">87-6 pot B 2015</strain>
    </source>
</reference>
<dbReference type="AlphaFoldDB" id="A0A9N9EPY5"/>
<evidence type="ECO:0000313" key="3">
    <source>
        <dbReference type="Proteomes" id="UP000789375"/>
    </source>
</evidence>
<name>A0A9N9EPY5_FUNMO</name>
<feature type="region of interest" description="Disordered" evidence="1">
    <location>
        <begin position="1"/>
        <end position="25"/>
    </location>
</feature>
<evidence type="ECO:0000313" key="2">
    <source>
        <dbReference type="EMBL" id="CAG8689075.1"/>
    </source>
</evidence>
<evidence type="ECO:0000256" key="1">
    <source>
        <dbReference type="SAM" id="MobiDB-lite"/>
    </source>
</evidence>
<sequence length="76" mass="8263">MNKELTKLPQGLIHRPPANPIFNKPNATLSNPLATENPNASKYLQMDNFISTASQAEIANSLLYPNLTVLDGGQNT</sequence>
<dbReference type="Proteomes" id="UP000789375">
    <property type="component" value="Unassembled WGS sequence"/>
</dbReference>
<proteinExistence type="predicted"/>
<organism evidence="2 3">
    <name type="scientific">Funneliformis mosseae</name>
    <name type="common">Endomycorrhizal fungus</name>
    <name type="synonym">Glomus mosseae</name>
    <dbReference type="NCBI Taxonomy" id="27381"/>
    <lineage>
        <taxon>Eukaryota</taxon>
        <taxon>Fungi</taxon>
        <taxon>Fungi incertae sedis</taxon>
        <taxon>Mucoromycota</taxon>
        <taxon>Glomeromycotina</taxon>
        <taxon>Glomeromycetes</taxon>
        <taxon>Glomerales</taxon>
        <taxon>Glomeraceae</taxon>
        <taxon>Funneliformis</taxon>
    </lineage>
</organism>
<protein>
    <submittedName>
        <fullName evidence="2">5117_t:CDS:1</fullName>
    </submittedName>
</protein>
<dbReference type="EMBL" id="CAJVPP010007504">
    <property type="protein sequence ID" value="CAG8689075.1"/>
    <property type="molecule type" value="Genomic_DNA"/>
</dbReference>
<gene>
    <name evidence="2" type="ORF">FMOSSE_LOCUS13251</name>
</gene>
<accession>A0A9N9EPY5</accession>
<comment type="caution">
    <text evidence="2">The sequence shown here is derived from an EMBL/GenBank/DDBJ whole genome shotgun (WGS) entry which is preliminary data.</text>
</comment>